<feature type="compositionally biased region" description="Polar residues" evidence="1">
    <location>
        <begin position="322"/>
        <end position="334"/>
    </location>
</feature>
<dbReference type="AlphaFoldDB" id="A0A4S8L4G6"/>
<evidence type="ECO:0008006" key="6">
    <source>
        <dbReference type="Google" id="ProtNLM"/>
    </source>
</evidence>
<feature type="region of interest" description="Disordered" evidence="1">
    <location>
        <begin position="358"/>
        <end position="434"/>
    </location>
</feature>
<keyword evidence="2" id="KW-1133">Transmembrane helix</keyword>
<feature type="transmembrane region" description="Helical" evidence="2">
    <location>
        <begin position="439"/>
        <end position="462"/>
    </location>
</feature>
<feature type="chain" id="PRO_5020499769" description="Fibronectin type-III domain-containing protein" evidence="3">
    <location>
        <begin position="25"/>
        <end position="687"/>
    </location>
</feature>
<evidence type="ECO:0000313" key="5">
    <source>
        <dbReference type="Proteomes" id="UP000297245"/>
    </source>
</evidence>
<name>A0A4S8L4G6_DENBC</name>
<feature type="region of interest" description="Disordered" evidence="1">
    <location>
        <begin position="109"/>
        <end position="205"/>
    </location>
</feature>
<feature type="signal peptide" evidence="3">
    <location>
        <begin position="1"/>
        <end position="24"/>
    </location>
</feature>
<keyword evidence="5" id="KW-1185">Reference proteome</keyword>
<evidence type="ECO:0000256" key="1">
    <source>
        <dbReference type="SAM" id="MobiDB-lite"/>
    </source>
</evidence>
<sequence length="687" mass="73197">MAWGSITLFCFLWFFSLHFQDVVCSDGLKIFTITQPACIGRTFVINWEGGIGEYSAELHRSNGKKHTANVDVGNSTSFSTFIPEGTTDIVFFIASTSSNDRQQVSLNTEMCSTSGSTPGLGHPRTSKPGSPQSETQTTNLGTSGSDRTQTPVGSAPRASSSLQPTTRFPSQTPSGFTSTDRPSEPLRTHITNRRMPDNDKSHTSANVLRSIPSGVNCLSNAIGDVSVVVPRTINFPSSGSTIPVTISSSLSPSPISLFRTFNRDSSVIKVPSSTIHSSSSLSLSSLPPSQSSPTSLASTSNVPPQPTTPPTQNPNSRVEKSVISSKEPLSSISLASPRPSKEFQTDIQQSLDVVSKTNLQQVDTSTSNSQTQGTSSPMLVTVITGPNGSTSTIITLSGSVPDPRTIGNPSPIPSLSSSPSESPPSSFDGHTGTNHEEQLTGAIVGSLVGVLMFSFLAGVHLIRWRRTRQWKRFDPFPVHNQDLEAEQSMLGCDSESKFLARDSYSASLGILSTQSPTQSESLIRAPSERIIRDDVEQNEDGSDSTSIRAVLPSRTSQSQASDEVGKTAKEEKVVMFQVKRVPGGTRLPPLSTIDCDPFSDSHLAMESIASSVSSNYPAIGSETSSALKSSNQVPSTITGCWDRGVAEVDRRAECIGAQAEIEHLGPGVESVDLPPPAYTRLPPAYPF</sequence>
<evidence type="ECO:0000256" key="3">
    <source>
        <dbReference type="SAM" id="SignalP"/>
    </source>
</evidence>
<keyword evidence="3" id="KW-0732">Signal</keyword>
<feature type="compositionally biased region" description="Polar residues" evidence="1">
    <location>
        <begin position="543"/>
        <end position="561"/>
    </location>
</feature>
<feature type="compositionally biased region" description="Pro residues" evidence="1">
    <location>
        <begin position="303"/>
        <end position="312"/>
    </location>
</feature>
<feature type="compositionally biased region" description="Low complexity" evidence="1">
    <location>
        <begin position="388"/>
        <end position="399"/>
    </location>
</feature>
<dbReference type="EMBL" id="ML179662">
    <property type="protein sequence ID" value="THU83454.1"/>
    <property type="molecule type" value="Genomic_DNA"/>
</dbReference>
<gene>
    <name evidence="4" type="ORF">K435DRAFT_871280</name>
</gene>
<feature type="compositionally biased region" description="Polar residues" evidence="1">
    <location>
        <begin position="127"/>
        <end position="180"/>
    </location>
</feature>
<reference evidence="4 5" key="1">
    <citation type="journal article" date="2019" name="Nat. Ecol. Evol.">
        <title>Megaphylogeny resolves global patterns of mushroom evolution.</title>
        <authorList>
            <person name="Varga T."/>
            <person name="Krizsan K."/>
            <person name="Foldi C."/>
            <person name="Dima B."/>
            <person name="Sanchez-Garcia M."/>
            <person name="Sanchez-Ramirez S."/>
            <person name="Szollosi G.J."/>
            <person name="Szarkandi J.G."/>
            <person name="Papp V."/>
            <person name="Albert L."/>
            <person name="Andreopoulos W."/>
            <person name="Angelini C."/>
            <person name="Antonin V."/>
            <person name="Barry K.W."/>
            <person name="Bougher N.L."/>
            <person name="Buchanan P."/>
            <person name="Buyck B."/>
            <person name="Bense V."/>
            <person name="Catcheside P."/>
            <person name="Chovatia M."/>
            <person name="Cooper J."/>
            <person name="Damon W."/>
            <person name="Desjardin D."/>
            <person name="Finy P."/>
            <person name="Geml J."/>
            <person name="Haridas S."/>
            <person name="Hughes K."/>
            <person name="Justo A."/>
            <person name="Karasinski D."/>
            <person name="Kautmanova I."/>
            <person name="Kiss B."/>
            <person name="Kocsube S."/>
            <person name="Kotiranta H."/>
            <person name="LaButti K.M."/>
            <person name="Lechner B.E."/>
            <person name="Liimatainen K."/>
            <person name="Lipzen A."/>
            <person name="Lukacs Z."/>
            <person name="Mihaltcheva S."/>
            <person name="Morgado L.N."/>
            <person name="Niskanen T."/>
            <person name="Noordeloos M.E."/>
            <person name="Ohm R.A."/>
            <person name="Ortiz-Santana B."/>
            <person name="Ovrebo C."/>
            <person name="Racz N."/>
            <person name="Riley R."/>
            <person name="Savchenko A."/>
            <person name="Shiryaev A."/>
            <person name="Soop K."/>
            <person name="Spirin V."/>
            <person name="Szebenyi C."/>
            <person name="Tomsovsky M."/>
            <person name="Tulloss R.E."/>
            <person name="Uehling J."/>
            <person name="Grigoriev I.V."/>
            <person name="Vagvolgyi C."/>
            <person name="Papp T."/>
            <person name="Martin F.M."/>
            <person name="Miettinen O."/>
            <person name="Hibbett D.S."/>
            <person name="Nagy L.G."/>
        </authorList>
    </citation>
    <scope>NUCLEOTIDE SEQUENCE [LARGE SCALE GENOMIC DNA]</scope>
    <source>
        <strain evidence="4 5">CBS 962.96</strain>
    </source>
</reference>
<feature type="compositionally biased region" description="Low complexity" evidence="1">
    <location>
        <begin position="277"/>
        <end position="300"/>
    </location>
</feature>
<feature type="compositionally biased region" description="Low complexity" evidence="1">
    <location>
        <begin position="413"/>
        <end position="426"/>
    </location>
</feature>
<keyword evidence="2" id="KW-0812">Transmembrane</keyword>
<keyword evidence="2" id="KW-0472">Membrane</keyword>
<accession>A0A4S8L4G6</accession>
<organism evidence="4 5">
    <name type="scientific">Dendrothele bispora (strain CBS 962.96)</name>
    <dbReference type="NCBI Taxonomy" id="1314807"/>
    <lineage>
        <taxon>Eukaryota</taxon>
        <taxon>Fungi</taxon>
        <taxon>Dikarya</taxon>
        <taxon>Basidiomycota</taxon>
        <taxon>Agaricomycotina</taxon>
        <taxon>Agaricomycetes</taxon>
        <taxon>Agaricomycetidae</taxon>
        <taxon>Agaricales</taxon>
        <taxon>Agaricales incertae sedis</taxon>
        <taxon>Dendrothele</taxon>
    </lineage>
</organism>
<protein>
    <recommendedName>
        <fullName evidence="6">Fibronectin type-III domain-containing protein</fullName>
    </recommendedName>
</protein>
<feature type="region of interest" description="Disordered" evidence="1">
    <location>
        <begin position="277"/>
        <end position="345"/>
    </location>
</feature>
<evidence type="ECO:0000313" key="4">
    <source>
        <dbReference type="EMBL" id="THU83454.1"/>
    </source>
</evidence>
<feature type="compositionally biased region" description="Low complexity" evidence="1">
    <location>
        <begin position="364"/>
        <end position="376"/>
    </location>
</feature>
<evidence type="ECO:0000256" key="2">
    <source>
        <dbReference type="SAM" id="Phobius"/>
    </source>
</evidence>
<proteinExistence type="predicted"/>
<feature type="region of interest" description="Disordered" evidence="1">
    <location>
        <begin position="532"/>
        <end position="566"/>
    </location>
</feature>
<dbReference type="Proteomes" id="UP000297245">
    <property type="component" value="Unassembled WGS sequence"/>
</dbReference>